<dbReference type="EC" id="2.1.1.63" evidence="9"/>
<evidence type="ECO:0000259" key="8">
    <source>
        <dbReference type="Pfam" id="PF01035"/>
    </source>
</evidence>
<evidence type="ECO:0000256" key="6">
    <source>
        <dbReference type="ARBA" id="ARBA00049348"/>
    </source>
</evidence>
<evidence type="ECO:0000256" key="2">
    <source>
        <dbReference type="ARBA" id="ARBA00022603"/>
    </source>
</evidence>
<dbReference type="InterPro" id="IPR014048">
    <property type="entry name" value="MethylDNA_cys_MeTrfase_DNA-bd"/>
</dbReference>
<evidence type="ECO:0000256" key="3">
    <source>
        <dbReference type="ARBA" id="ARBA00022679"/>
    </source>
</evidence>
<dbReference type="CDD" id="cd06445">
    <property type="entry name" value="ATase"/>
    <property type="match status" value="1"/>
</dbReference>
<protein>
    <submittedName>
        <fullName evidence="9">Methylated-DNA--[protein]-cysteine S-methyltransferase</fullName>
        <ecNumber evidence="9">2.1.1.63</ecNumber>
    </submittedName>
</protein>
<keyword evidence="3 9" id="KW-0808">Transferase</keyword>
<organism evidence="9 10">
    <name type="scientific">Candidatus Haliotispira prima</name>
    <dbReference type="NCBI Taxonomy" id="3034016"/>
    <lineage>
        <taxon>Bacteria</taxon>
        <taxon>Pseudomonadati</taxon>
        <taxon>Spirochaetota</taxon>
        <taxon>Spirochaetia</taxon>
        <taxon>Spirochaetales</taxon>
        <taxon>Spirochaetaceae</taxon>
        <taxon>Candidatus Haliotispira</taxon>
    </lineage>
</organism>
<evidence type="ECO:0000313" key="9">
    <source>
        <dbReference type="EMBL" id="WGK70076.1"/>
    </source>
</evidence>
<dbReference type="InterPro" id="IPR036217">
    <property type="entry name" value="MethylDNA_cys_MeTrfase_DNAb"/>
</dbReference>
<gene>
    <name evidence="9" type="ORF">P0082_04240</name>
</gene>
<dbReference type="PANTHER" id="PTHR10815:SF13">
    <property type="entry name" value="METHYLATED-DNA--PROTEIN-CYSTEINE METHYLTRANSFERASE"/>
    <property type="match status" value="1"/>
</dbReference>
<dbReference type="InterPro" id="IPR036388">
    <property type="entry name" value="WH-like_DNA-bd_sf"/>
</dbReference>
<dbReference type="InterPro" id="IPR036631">
    <property type="entry name" value="MGMT_N_sf"/>
</dbReference>
<dbReference type="SUPFAM" id="SSF53155">
    <property type="entry name" value="Methylated DNA-protein cysteine methyltransferase domain"/>
    <property type="match status" value="1"/>
</dbReference>
<keyword evidence="5" id="KW-0234">DNA repair</keyword>
<dbReference type="Gene3D" id="1.10.10.10">
    <property type="entry name" value="Winged helix-like DNA-binding domain superfamily/Winged helix DNA-binding domain"/>
    <property type="match status" value="1"/>
</dbReference>
<name>A0ABY8MJU1_9SPIO</name>
<dbReference type="InterPro" id="IPR001497">
    <property type="entry name" value="MethylDNA_cys_MeTrfase_AS"/>
</dbReference>
<dbReference type="PANTHER" id="PTHR10815">
    <property type="entry name" value="METHYLATED-DNA--PROTEIN-CYSTEINE METHYLTRANSFERASE"/>
    <property type="match status" value="1"/>
</dbReference>
<dbReference type="SUPFAM" id="SSF46767">
    <property type="entry name" value="Methylated DNA-protein cysteine methyltransferase, C-terminal domain"/>
    <property type="match status" value="1"/>
</dbReference>
<dbReference type="RefSeq" id="WP_326928282.1">
    <property type="nucleotide sequence ID" value="NZ_CP123443.1"/>
</dbReference>
<dbReference type="NCBIfam" id="TIGR00589">
    <property type="entry name" value="ogt"/>
    <property type="match status" value="1"/>
</dbReference>
<keyword evidence="10" id="KW-1185">Reference proteome</keyword>
<keyword evidence="2 9" id="KW-0489">Methyltransferase</keyword>
<keyword evidence="4" id="KW-0227">DNA damage</keyword>
<evidence type="ECO:0000256" key="4">
    <source>
        <dbReference type="ARBA" id="ARBA00022763"/>
    </source>
</evidence>
<feature type="compositionally biased region" description="Low complexity" evidence="7">
    <location>
        <begin position="71"/>
        <end position="81"/>
    </location>
</feature>
<dbReference type="GO" id="GO:0032259">
    <property type="term" value="P:methylation"/>
    <property type="evidence" value="ECO:0007669"/>
    <property type="project" value="UniProtKB-KW"/>
</dbReference>
<dbReference type="PROSITE" id="PS00374">
    <property type="entry name" value="MGMT"/>
    <property type="match status" value="1"/>
</dbReference>
<dbReference type="Proteomes" id="UP001228690">
    <property type="component" value="Chromosome"/>
</dbReference>
<feature type="region of interest" description="Disordered" evidence="7">
    <location>
        <begin position="57"/>
        <end position="81"/>
    </location>
</feature>
<evidence type="ECO:0000256" key="5">
    <source>
        <dbReference type="ARBA" id="ARBA00023204"/>
    </source>
</evidence>
<feature type="domain" description="Methylated-DNA-[protein]-cysteine S-methyltransferase DNA binding" evidence="8">
    <location>
        <begin position="193"/>
        <end position="272"/>
    </location>
</feature>
<sequence>MTKLHTKLYPYCFTLQCPPLAASANPSEIPGLPGNSSNPMPNELCFFMVIGHDANPVGAIPETTPKTNSGPNPQQNPQNPNVMIVNQENMSSPYLLHLSLHQPGTEPGEARTREILSPILQRCSRFDVKAEPVAELKTPETWAPNTGSETQNSATETTETVEALASRVLTELQKYLFGQQQTFCLPLRLLGTAFQQRAWRQLLRIPYGKTVSYQEQAVACGSKHACRAVGMANHHNPLILLVPCHRVIGKNGRLTGYQPGTHYKSYFLHLEEQQVFRPEAKPLNPMPEPDAQI</sequence>
<evidence type="ECO:0000313" key="10">
    <source>
        <dbReference type="Proteomes" id="UP001228690"/>
    </source>
</evidence>
<comment type="catalytic activity">
    <reaction evidence="6">
        <text>a 6-O-methyl-2'-deoxyguanosine in DNA + L-cysteinyl-[protein] = S-methyl-L-cysteinyl-[protein] + a 2'-deoxyguanosine in DNA</text>
        <dbReference type="Rhea" id="RHEA:24000"/>
        <dbReference type="Rhea" id="RHEA-COMP:10131"/>
        <dbReference type="Rhea" id="RHEA-COMP:10132"/>
        <dbReference type="Rhea" id="RHEA-COMP:11367"/>
        <dbReference type="Rhea" id="RHEA-COMP:11368"/>
        <dbReference type="ChEBI" id="CHEBI:29950"/>
        <dbReference type="ChEBI" id="CHEBI:82612"/>
        <dbReference type="ChEBI" id="CHEBI:85445"/>
        <dbReference type="ChEBI" id="CHEBI:85448"/>
        <dbReference type="EC" id="2.1.1.63"/>
    </reaction>
</comment>
<reference evidence="9 10" key="1">
    <citation type="submission" date="2023-04" db="EMBL/GenBank/DDBJ databases">
        <title>Spirochaete genome identified in red abalone sample constitutes a novel genus.</title>
        <authorList>
            <person name="Sharma S.P."/>
            <person name="Purcell C.M."/>
            <person name="Hyde J.R."/>
            <person name="Severin A.J."/>
        </authorList>
    </citation>
    <scope>NUCLEOTIDE SEQUENCE [LARGE SCALE GENOMIC DNA]</scope>
    <source>
        <strain evidence="9 10">SP-2023</strain>
    </source>
</reference>
<dbReference type="Pfam" id="PF01035">
    <property type="entry name" value="DNA_binding_1"/>
    <property type="match status" value="1"/>
</dbReference>
<evidence type="ECO:0000256" key="1">
    <source>
        <dbReference type="ARBA" id="ARBA00001286"/>
    </source>
</evidence>
<dbReference type="GO" id="GO:0003908">
    <property type="term" value="F:methylated-DNA-[protein]-cysteine S-methyltransferase activity"/>
    <property type="evidence" value="ECO:0007669"/>
    <property type="project" value="UniProtKB-EC"/>
</dbReference>
<proteinExistence type="predicted"/>
<comment type="catalytic activity">
    <reaction evidence="1">
        <text>a 4-O-methyl-thymidine in DNA + L-cysteinyl-[protein] = a thymidine in DNA + S-methyl-L-cysteinyl-[protein]</text>
        <dbReference type="Rhea" id="RHEA:53428"/>
        <dbReference type="Rhea" id="RHEA-COMP:10131"/>
        <dbReference type="Rhea" id="RHEA-COMP:10132"/>
        <dbReference type="Rhea" id="RHEA-COMP:13555"/>
        <dbReference type="Rhea" id="RHEA-COMP:13556"/>
        <dbReference type="ChEBI" id="CHEBI:29950"/>
        <dbReference type="ChEBI" id="CHEBI:82612"/>
        <dbReference type="ChEBI" id="CHEBI:137386"/>
        <dbReference type="ChEBI" id="CHEBI:137387"/>
        <dbReference type="EC" id="2.1.1.63"/>
    </reaction>
</comment>
<accession>A0ABY8MJU1</accession>
<dbReference type="EMBL" id="CP123443">
    <property type="protein sequence ID" value="WGK70076.1"/>
    <property type="molecule type" value="Genomic_DNA"/>
</dbReference>
<evidence type="ECO:0000256" key="7">
    <source>
        <dbReference type="SAM" id="MobiDB-lite"/>
    </source>
</evidence>